<gene>
    <name evidence="1" type="ORF">CQW49_19075</name>
</gene>
<evidence type="ECO:0000313" key="2">
    <source>
        <dbReference type="Proteomes" id="UP000230709"/>
    </source>
</evidence>
<dbReference type="STRING" id="595536.GCA_000178815_01377"/>
<dbReference type="PANTHER" id="PTHR38453:SF1">
    <property type="entry name" value="CYTOPLASMIC PROTEIN"/>
    <property type="match status" value="1"/>
</dbReference>
<protein>
    <submittedName>
        <fullName evidence="1">DUF466 domain-containing protein</fullName>
    </submittedName>
</protein>
<dbReference type="PANTHER" id="PTHR38453">
    <property type="entry name" value="CYTOPLASMIC PROTEIN-RELATED"/>
    <property type="match status" value="1"/>
</dbReference>
<dbReference type="InterPro" id="IPR007423">
    <property type="entry name" value="Sel_put"/>
</dbReference>
<proteinExistence type="predicted"/>
<dbReference type="Proteomes" id="UP000230709">
    <property type="component" value="Chromosome"/>
</dbReference>
<dbReference type="Pfam" id="PF04328">
    <property type="entry name" value="Sel_put"/>
    <property type="match status" value="1"/>
</dbReference>
<sequence length="75" mass="8451">MKCRICASPGLDLARLAAKLRQSAQLMIGQGDYEAYAAHRRANHPDEPAMTRDDYFRERQASRFGEGGRSAFRCC</sequence>
<reference evidence="2" key="1">
    <citation type="submission" date="2017-10" db="EMBL/GenBank/DDBJ databases">
        <title>Completed PacBio SMRT sequence of Methylosinus trichosporium OB3b reveals presence of a third large plasmid.</title>
        <authorList>
            <person name="Charles T.C."/>
            <person name="Lynch M.D.J."/>
            <person name="Heil J.R."/>
            <person name="Cheng J."/>
        </authorList>
    </citation>
    <scope>NUCLEOTIDE SEQUENCE [LARGE SCALE GENOMIC DNA]</scope>
    <source>
        <strain evidence="2">OB3b</strain>
    </source>
</reference>
<dbReference type="EMBL" id="CP023737">
    <property type="protein sequence ID" value="ATQ69750.1"/>
    <property type="molecule type" value="Genomic_DNA"/>
</dbReference>
<dbReference type="AlphaFoldDB" id="A0A2D2D413"/>
<organism evidence="1 2">
    <name type="scientific">Methylosinus trichosporium (strain ATCC 35070 / NCIMB 11131 / UNIQEM 75 / OB3b)</name>
    <dbReference type="NCBI Taxonomy" id="595536"/>
    <lineage>
        <taxon>Bacteria</taxon>
        <taxon>Pseudomonadati</taxon>
        <taxon>Pseudomonadota</taxon>
        <taxon>Alphaproteobacteria</taxon>
        <taxon>Hyphomicrobiales</taxon>
        <taxon>Methylocystaceae</taxon>
        <taxon>Methylosinus</taxon>
    </lineage>
</organism>
<dbReference type="RefSeq" id="WP_003612940.1">
    <property type="nucleotide sequence ID" value="NZ_ADVE02000001.1"/>
</dbReference>
<dbReference type="KEGG" id="mtw:CQW49_19075"/>
<name>A0A2D2D413_METT3</name>
<keyword evidence="2" id="KW-1185">Reference proteome</keyword>
<accession>A0A2D2D413</accession>
<evidence type="ECO:0000313" key="1">
    <source>
        <dbReference type="EMBL" id="ATQ69750.1"/>
    </source>
</evidence>